<sequence length="72" mass="8026">MDVISSQIEIEDFVSTKCKKVAVSKSGWDSLYIEKENGCYWIKSYPDGALHGGGQPVLSKIDKTVVKEQFDV</sequence>
<evidence type="ECO:0000313" key="2">
    <source>
        <dbReference type="Proteomes" id="UP000056090"/>
    </source>
</evidence>
<protein>
    <submittedName>
        <fullName evidence="1">Uncharacterized protein</fullName>
    </submittedName>
</protein>
<dbReference type="RefSeq" id="WP_044055896.1">
    <property type="nucleotide sequence ID" value="NZ_CBCSKJ010000001.1"/>
</dbReference>
<dbReference type="EMBL" id="CP008849">
    <property type="protein sequence ID" value="AIF97709.1"/>
    <property type="molecule type" value="Genomic_DNA"/>
</dbReference>
<dbReference type="AlphaFoldDB" id="A0A075NT08"/>
<organism evidence="1 2">
    <name type="scientific">Alteromonas australica</name>
    <dbReference type="NCBI Taxonomy" id="589873"/>
    <lineage>
        <taxon>Bacteria</taxon>
        <taxon>Pseudomonadati</taxon>
        <taxon>Pseudomonadota</taxon>
        <taxon>Gammaproteobacteria</taxon>
        <taxon>Alteromonadales</taxon>
        <taxon>Alteromonadaceae</taxon>
        <taxon>Alteromonas/Salinimonas group</taxon>
        <taxon>Alteromonas</taxon>
    </lineage>
</organism>
<name>A0A075NT08_9ALTE</name>
<dbReference type="InterPro" id="IPR028960">
    <property type="entry name" value="Imm27"/>
</dbReference>
<dbReference type="GeneID" id="78253874"/>
<dbReference type="KEGG" id="aal:EP13_02825"/>
<dbReference type="Proteomes" id="UP000056090">
    <property type="component" value="Chromosome"/>
</dbReference>
<keyword evidence="2" id="KW-1185">Reference proteome</keyword>
<proteinExistence type="predicted"/>
<dbReference type="Pfam" id="PF15590">
    <property type="entry name" value="Imm27"/>
    <property type="match status" value="1"/>
</dbReference>
<reference evidence="1 2" key="1">
    <citation type="submission" date="2014-06" db="EMBL/GenBank/DDBJ databases">
        <title>Genomes of Alteromonas australica, a world apart.</title>
        <authorList>
            <person name="Gonzaga A."/>
            <person name="Lopez-Perez M."/>
            <person name="Rodriguez-Valera F."/>
        </authorList>
    </citation>
    <scope>NUCLEOTIDE SEQUENCE [LARGE SCALE GENOMIC DNA]</scope>
    <source>
        <strain evidence="1 2">H 17</strain>
    </source>
</reference>
<gene>
    <name evidence="1" type="ORF">EP13_02825</name>
</gene>
<accession>A0A075NT08</accession>
<evidence type="ECO:0000313" key="1">
    <source>
        <dbReference type="EMBL" id="AIF97709.1"/>
    </source>
</evidence>